<proteinExistence type="predicted"/>
<sequence length="202" mass="23628">MKIFILGVGKSGTTALVYKVAGGLPNCQAFSGGQPGKYVGDYENAVYKHTYEERKGKSFDLYREHLAEEHYDRKIWMARDPRDSAVSRMLYRWHKGHRGNKKLFEAYFELILKKEQDPRSISFCEICRYTGHNEWRRSIEDVLEEERSRYENMSKFVKTLGDEWFIFKYEDMVANNFSDLNAYLGFEVDQNGEVPVSTGKAK</sequence>
<evidence type="ECO:0008006" key="2">
    <source>
        <dbReference type="Google" id="ProtNLM"/>
    </source>
</evidence>
<gene>
    <name evidence="1" type="ORF">S01H1_58684</name>
</gene>
<name>X0WAE1_9ZZZZ</name>
<evidence type="ECO:0000313" key="1">
    <source>
        <dbReference type="EMBL" id="GAG21533.1"/>
    </source>
</evidence>
<dbReference type="AlphaFoldDB" id="X0WAE1"/>
<comment type="caution">
    <text evidence="1">The sequence shown here is derived from an EMBL/GenBank/DDBJ whole genome shotgun (WGS) entry which is preliminary data.</text>
</comment>
<dbReference type="Gene3D" id="3.40.50.300">
    <property type="entry name" value="P-loop containing nucleotide triphosphate hydrolases"/>
    <property type="match status" value="1"/>
</dbReference>
<reference evidence="1" key="1">
    <citation type="journal article" date="2014" name="Front. Microbiol.">
        <title>High frequency of phylogenetically diverse reductive dehalogenase-homologous genes in deep subseafloor sedimentary metagenomes.</title>
        <authorList>
            <person name="Kawai M."/>
            <person name="Futagami T."/>
            <person name="Toyoda A."/>
            <person name="Takaki Y."/>
            <person name="Nishi S."/>
            <person name="Hori S."/>
            <person name="Arai W."/>
            <person name="Tsubouchi T."/>
            <person name="Morono Y."/>
            <person name="Uchiyama I."/>
            <person name="Ito T."/>
            <person name="Fujiyama A."/>
            <person name="Inagaki F."/>
            <person name="Takami H."/>
        </authorList>
    </citation>
    <scope>NUCLEOTIDE SEQUENCE</scope>
    <source>
        <strain evidence="1">Expedition CK06-06</strain>
    </source>
</reference>
<accession>X0WAE1</accession>
<dbReference type="InterPro" id="IPR027417">
    <property type="entry name" value="P-loop_NTPase"/>
</dbReference>
<organism evidence="1">
    <name type="scientific">marine sediment metagenome</name>
    <dbReference type="NCBI Taxonomy" id="412755"/>
    <lineage>
        <taxon>unclassified sequences</taxon>
        <taxon>metagenomes</taxon>
        <taxon>ecological metagenomes</taxon>
    </lineage>
</organism>
<feature type="non-terminal residue" evidence="1">
    <location>
        <position position="202"/>
    </location>
</feature>
<protein>
    <recommendedName>
        <fullName evidence="2">Sulfotransferase domain-containing protein</fullName>
    </recommendedName>
</protein>
<dbReference type="SUPFAM" id="SSF52540">
    <property type="entry name" value="P-loop containing nucleoside triphosphate hydrolases"/>
    <property type="match status" value="1"/>
</dbReference>
<dbReference type="EMBL" id="BARS01038343">
    <property type="protein sequence ID" value="GAG21533.1"/>
    <property type="molecule type" value="Genomic_DNA"/>
</dbReference>